<dbReference type="SUPFAM" id="SSF50978">
    <property type="entry name" value="WD40 repeat-like"/>
    <property type="match status" value="1"/>
</dbReference>
<feature type="compositionally biased region" description="Low complexity" evidence="2">
    <location>
        <begin position="1168"/>
        <end position="1189"/>
    </location>
</feature>
<evidence type="ECO:0000256" key="1">
    <source>
        <dbReference type="SAM" id="Coils"/>
    </source>
</evidence>
<feature type="compositionally biased region" description="Low complexity" evidence="2">
    <location>
        <begin position="169"/>
        <end position="190"/>
    </location>
</feature>
<keyword evidence="4" id="KW-1185">Reference proteome</keyword>
<feature type="compositionally biased region" description="Low complexity" evidence="2">
    <location>
        <begin position="1370"/>
        <end position="1404"/>
    </location>
</feature>
<feature type="region of interest" description="Disordered" evidence="2">
    <location>
        <begin position="169"/>
        <end position="210"/>
    </location>
</feature>
<proteinExistence type="predicted"/>
<dbReference type="GeneID" id="92510667"/>
<dbReference type="EMBL" id="JAFEUZ010000036">
    <property type="protein sequence ID" value="KAG5464323.1"/>
    <property type="molecule type" value="Genomic_DNA"/>
</dbReference>
<feature type="region of interest" description="Disordered" evidence="2">
    <location>
        <begin position="562"/>
        <end position="585"/>
    </location>
</feature>
<accession>A0A836GUF5</accession>
<dbReference type="KEGG" id="lmat:92510667"/>
<dbReference type="Proteomes" id="UP000673552">
    <property type="component" value="Chromosome 36"/>
</dbReference>
<dbReference type="Gene3D" id="2.130.10.10">
    <property type="entry name" value="YVTN repeat-like/Quinoprotein amine dehydrogenase"/>
    <property type="match status" value="1"/>
</dbReference>
<feature type="compositionally biased region" description="Basic and acidic residues" evidence="2">
    <location>
        <begin position="1356"/>
        <end position="1369"/>
    </location>
</feature>
<reference evidence="3 4" key="1">
    <citation type="submission" date="2021-03" db="EMBL/GenBank/DDBJ databases">
        <title>Leishmania (Mundinia) martiniquensis Genome sequencing and assembly.</title>
        <authorList>
            <person name="Almutairi H."/>
            <person name="Gatherer D."/>
        </authorList>
    </citation>
    <scope>NUCLEOTIDE SEQUENCE [LARGE SCALE GENOMIC DNA]</scope>
    <source>
        <strain evidence="3">LSCM1</strain>
    </source>
</reference>
<evidence type="ECO:0008006" key="5">
    <source>
        <dbReference type="Google" id="ProtNLM"/>
    </source>
</evidence>
<feature type="compositionally biased region" description="Basic and acidic residues" evidence="2">
    <location>
        <begin position="1112"/>
        <end position="1122"/>
    </location>
</feature>
<dbReference type="InterPro" id="IPR035969">
    <property type="entry name" value="Rab-GAP_TBC_sf"/>
</dbReference>
<feature type="compositionally biased region" description="Basic and acidic residues" evidence="2">
    <location>
        <begin position="1225"/>
        <end position="1242"/>
    </location>
</feature>
<protein>
    <recommendedName>
        <fullName evidence="5">Rab-GAP TBC domain-containing protein</fullName>
    </recommendedName>
</protein>
<evidence type="ECO:0000313" key="4">
    <source>
        <dbReference type="Proteomes" id="UP000673552"/>
    </source>
</evidence>
<dbReference type="SUPFAM" id="SSF47923">
    <property type="entry name" value="Ypt/Rab-GAP domain of gyp1p"/>
    <property type="match status" value="1"/>
</dbReference>
<feature type="region of interest" description="Disordered" evidence="2">
    <location>
        <begin position="1354"/>
        <end position="1410"/>
    </location>
</feature>
<organism evidence="3 4">
    <name type="scientific">Leishmania martiniquensis</name>
    <dbReference type="NCBI Taxonomy" id="1580590"/>
    <lineage>
        <taxon>Eukaryota</taxon>
        <taxon>Discoba</taxon>
        <taxon>Euglenozoa</taxon>
        <taxon>Kinetoplastea</taxon>
        <taxon>Metakinetoplastina</taxon>
        <taxon>Trypanosomatida</taxon>
        <taxon>Trypanosomatidae</taxon>
        <taxon>Leishmaniinae</taxon>
        <taxon>Leishmania</taxon>
    </lineage>
</organism>
<dbReference type="InterPro" id="IPR015943">
    <property type="entry name" value="WD40/YVTN_repeat-like_dom_sf"/>
</dbReference>
<feature type="region of interest" description="Disordered" evidence="2">
    <location>
        <begin position="1084"/>
        <end position="1103"/>
    </location>
</feature>
<dbReference type="RefSeq" id="XP_067174260.1">
    <property type="nucleotide sequence ID" value="XM_067318155.1"/>
</dbReference>
<feature type="compositionally biased region" description="Basic and acidic residues" evidence="2">
    <location>
        <begin position="562"/>
        <end position="575"/>
    </location>
</feature>
<feature type="coiled-coil region" evidence="1">
    <location>
        <begin position="900"/>
        <end position="930"/>
    </location>
</feature>
<gene>
    <name evidence="3" type="ORF">LSCM1_00505</name>
</gene>
<comment type="caution">
    <text evidence="3">The sequence shown here is derived from an EMBL/GenBank/DDBJ whole genome shotgun (WGS) entry which is preliminary data.</text>
</comment>
<keyword evidence="1" id="KW-0175">Coiled coil</keyword>
<evidence type="ECO:0000256" key="2">
    <source>
        <dbReference type="SAM" id="MobiDB-lite"/>
    </source>
</evidence>
<feature type="region of interest" description="Disordered" evidence="2">
    <location>
        <begin position="1109"/>
        <end position="1267"/>
    </location>
</feature>
<dbReference type="SMR" id="A0A836GUF5"/>
<evidence type="ECO:0000313" key="3">
    <source>
        <dbReference type="EMBL" id="KAG5464323.1"/>
    </source>
</evidence>
<sequence>MTVHVSSATIVTSLWGPADVTAIPLHPNGQFLSIQLSPTAAIEDNTVTSVAFHPVDETCFVLGTEAGKAYGVSLQENKLFLLADVGQRGALRCATFCPGYLTSPIVVFASSDNRLLFLDWQRGIVLQDVSASAHERPIQRLVTGASTESLFCAVSADAFSCWEPLSSSEGASGMDPSSSSVPVSSKQGSVGRIGAADSSPRDRTSPGFSMPRYGCSSSAMPTQCTLALQRDGEPVPKCAERAPHRFLGVHILYPGLLVSVETNGVLSLWSRAAALGDDEAVRHRAPLCLQQSATAPKVLRVRCSAQCGALIALGADAATVDETGGRVEPVVAFVVGQTLEGAGIVRLPTGGTGVPTRAGAVAVTHVSALQSDCVACLLNTGTVHVVLPSTFHLVFSIASPSIRGFGHCRGPRSNWSFTPSGPTFGAMWCKHVLLLLHLPTARSHDGGAVPTPQTAPLWAGSRGTRTAVGLGGKERMLVQTNVSRLSGRPKDGPSVVAQSFLRSCHGARSAPSPHGAAADSAQSRVSAALAVLSMCRHPVDVPKRGLPAVWPDVNEVDLRALKPELDAPRTSSAREEDPDATVSGPSTWSSAAVFCDTLTPASCQYNLNQLQTHLLRHGVFPHRYRPAIWRFLAGLPSKARTMSQFAALARRPPHLAVSQLMAPFPLPPSMTRDAVERALSCLCWASPVFTLASYLPVLVYPFAMVFHDDVQSIVEIVLVFFLNWGRDFFVCHPHGPTRVLLAMERQLRRLDEPLWQHLDAIGAGVAVWGWELLTSFFTDSLTGAEWVQVMDHTFTAAPLWLFAFHVTLVRTRFRPKLMSALSVEDVRSVLRRLPTADTAPSAPSSPYTMQHLIEEGYRLCCDWSCESGDPMTNLSMLRVFQTLTPEFVYPANVAHDSVVLAEKLRELSLLQRSRDEERKAKAHLNELRKVADAASAEEAAYLQQQRARVAAKYDACAASWQVHVAVEKLQQEREAEERQLRWDALQKRTRNAEELKALHNEMNLVESQLRHDMVDRHMEQLKWRLAAHLTDEELAQLQRDADAQVERAVQRLEEDEQRFVEDVALYEAAPPLCLEKGQIEEEKQQVGTTGSLAGGVEGLNPSLQASLTGDVTEERFEKREQQSLRQDGALSARKDHGEESSDGAVVVGSAMPSSQPPDARAISHESHLSASHSSASESKASSSVSLTAADEAVRGDGGPLQHRKQAAAASRTADSQAEASVEDACDPRTESEQHVTDLEKVKRGTLVDGKGGRRDFVPPPPRRHADCHSPYAHGSIAATQRRFLELRDRVLSRMEVYTQTGVTEDPLRRYRRSYRSEDSMALETASYPSSYIEPSNGRRLFDNDNPVGCGAHAFKRFGERQRSPRDPPRSDSYTGTETATTRRSTSSTRQSVSSTTSATSSYESPGTYTSYDYNYSAATSTTWRTGETRSSGSGVYESSSSLVHAARHSSGRLVQDDGRRHLWASRH</sequence>
<dbReference type="OrthoDB" id="5578278at2759"/>
<feature type="compositionally biased region" description="Low complexity" evidence="2">
    <location>
        <begin position="1206"/>
        <end position="1219"/>
    </location>
</feature>
<dbReference type="InterPro" id="IPR036322">
    <property type="entry name" value="WD40_repeat_dom_sf"/>
</dbReference>
<name>A0A836GUF5_9TRYP</name>
<dbReference type="Gene3D" id="1.10.472.80">
    <property type="entry name" value="Ypt/Rab-GAP domain of gyp1p, domain 3"/>
    <property type="match status" value="1"/>
</dbReference>